<dbReference type="OrthoDB" id="45543at2759"/>
<dbReference type="KEGG" id="fcy:FRACYDRAFT_234495"/>
<evidence type="ECO:0000256" key="2">
    <source>
        <dbReference type="SAM" id="MobiDB-lite"/>
    </source>
</evidence>
<feature type="region of interest" description="Disordered" evidence="2">
    <location>
        <begin position="327"/>
        <end position="392"/>
    </location>
</feature>
<feature type="region of interest" description="Disordered" evidence="2">
    <location>
        <begin position="107"/>
        <end position="126"/>
    </location>
</feature>
<proteinExistence type="predicted"/>
<keyword evidence="1" id="KW-0175">Coiled coil</keyword>
<name>A0A1E7FSQ5_9STRA</name>
<dbReference type="Proteomes" id="UP000095751">
    <property type="component" value="Unassembled WGS sequence"/>
</dbReference>
<accession>A0A1E7FSQ5</accession>
<sequence length="678" mass="77482">MFPDARNSLRRWSESAQTKIPIPVAITLHNYFVPPPTGTKPTERSSSLKTTNDDDDDSNNNETSSPSPSKDEEVAYRSRGMWLHRQTQHSSNLLPRLNLEITATIARQQKDDEEEEEEEKEKDNAEASVVVVYSQKTPQTRSVHPSWEHLDERICIPTHRKNYDNKGMIDDCSAHWWDDNELYKSMKVKLCILPHEEENGRKPHTVIPKDVQKKKQEKEEEIICDDSNFLETFLHPSLLERIDLGTSKENNDSNSKDGDLDDYLTKLPPALPPNAMLVHFSDGSIRCPSNIYEILWDNYGTHGILEPSPVEDFSRFEDDVFNTLDHAVQTPQRSRPRSASSLLDSDYNDQYNDGDDDSIPRQLLQNEELSTSLQQEQEHPTTPPRRPPSIRKVPNSEIIKQKHQQTQHINVAYSCSEQDILKEDRIQEKRNLLRLIAEEERALKEDCDSLQYEQKTMLNLMKEVQVVERDICRVKIELNKQSLKWEREEFLKGAQSIKLFRDLRDIYPITLDSIAAQSSSFNNTLNTSTTGIGGKGYLIRGLRLPVDIYTTGILEEEVNASLGYCAHLIFMVAKYLTIQLRHRIFCNSSRSAIELDGVGVFPLFLGRLAARALEREQVDRGARLLGTNVDCILMHLNLLPSSSSCLQQYHILARLQIILNFVAEGNSGGISHSDSLPI</sequence>
<keyword evidence="4" id="KW-1185">Reference proteome</keyword>
<dbReference type="GO" id="GO:0005768">
    <property type="term" value="C:endosome"/>
    <property type="evidence" value="ECO:0007669"/>
    <property type="project" value="TreeGrafter"/>
</dbReference>
<evidence type="ECO:0000313" key="3">
    <source>
        <dbReference type="EMBL" id="OEU20863.1"/>
    </source>
</evidence>
<evidence type="ECO:0000256" key="1">
    <source>
        <dbReference type="ARBA" id="ARBA00023054"/>
    </source>
</evidence>
<gene>
    <name evidence="3" type="ORF">FRACYDRAFT_234495</name>
</gene>
<dbReference type="AlphaFoldDB" id="A0A1E7FSQ5"/>
<dbReference type="GO" id="GO:0000149">
    <property type="term" value="F:SNARE binding"/>
    <property type="evidence" value="ECO:0007669"/>
    <property type="project" value="TreeGrafter"/>
</dbReference>
<dbReference type="EMBL" id="KV784354">
    <property type="protein sequence ID" value="OEU20863.1"/>
    <property type="molecule type" value="Genomic_DNA"/>
</dbReference>
<dbReference type="PANTHER" id="PTHR15157:SF5">
    <property type="entry name" value="UV RADIATION RESISTANCE-ASSOCIATED GENE PROTEIN"/>
    <property type="match status" value="1"/>
</dbReference>
<feature type="compositionally biased region" description="Acidic residues" evidence="2">
    <location>
        <begin position="111"/>
        <end position="120"/>
    </location>
</feature>
<feature type="compositionally biased region" description="Low complexity" evidence="2">
    <location>
        <begin position="362"/>
        <end position="375"/>
    </location>
</feature>
<protein>
    <submittedName>
        <fullName evidence="3">Uncharacterized protein</fullName>
    </submittedName>
</protein>
<dbReference type="GO" id="GO:0000323">
    <property type="term" value="C:lytic vacuole"/>
    <property type="evidence" value="ECO:0007669"/>
    <property type="project" value="TreeGrafter"/>
</dbReference>
<feature type="region of interest" description="Disordered" evidence="2">
    <location>
        <begin position="31"/>
        <end position="74"/>
    </location>
</feature>
<dbReference type="PANTHER" id="PTHR15157">
    <property type="entry name" value="UV RADIATION RESISTANCE-ASSOCIATED GENE PROTEIN"/>
    <property type="match status" value="1"/>
</dbReference>
<reference evidence="3 4" key="1">
    <citation type="submission" date="2016-09" db="EMBL/GenBank/DDBJ databases">
        <title>Extensive genetic diversity and differential bi-allelic expression allows diatom success in the polar Southern Ocean.</title>
        <authorList>
            <consortium name="DOE Joint Genome Institute"/>
            <person name="Mock T."/>
            <person name="Otillar R.P."/>
            <person name="Strauss J."/>
            <person name="Dupont C."/>
            <person name="Frickenhaus S."/>
            <person name="Maumus F."/>
            <person name="Mcmullan M."/>
            <person name="Sanges R."/>
            <person name="Schmutz J."/>
            <person name="Toseland A."/>
            <person name="Valas R."/>
            <person name="Veluchamy A."/>
            <person name="Ward B.J."/>
            <person name="Allen A."/>
            <person name="Barry K."/>
            <person name="Falciatore A."/>
            <person name="Ferrante M."/>
            <person name="Fortunato A.E."/>
            <person name="Gloeckner G."/>
            <person name="Gruber A."/>
            <person name="Hipkin R."/>
            <person name="Janech M."/>
            <person name="Kroth P."/>
            <person name="Leese F."/>
            <person name="Lindquist E."/>
            <person name="Lyon B.R."/>
            <person name="Martin J."/>
            <person name="Mayer C."/>
            <person name="Parker M."/>
            <person name="Quesneville H."/>
            <person name="Raymond J."/>
            <person name="Uhlig C."/>
            <person name="Valentin K.U."/>
            <person name="Worden A.Z."/>
            <person name="Armbrust E.V."/>
            <person name="Bowler C."/>
            <person name="Green B."/>
            <person name="Moulton V."/>
            <person name="Van Oosterhout C."/>
            <person name="Grigoriev I."/>
        </authorList>
    </citation>
    <scope>NUCLEOTIDE SEQUENCE [LARGE SCALE GENOMIC DNA]</scope>
    <source>
        <strain evidence="3 4">CCMP1102</strain>
    </source>
</reference>
<organism evidence="3 4">
    <name type="scientific">Fragilariopsis cylindrus CCMP1102</name>
    <dbReference type="NCBI Taxonomy" id="635003"/>
    <lineage>
        <taxon>Eukaryota</taxon>
        <taxon>Sar</taxon>
        <taxon>Stramenopiles</taxon>
        <taxon>Ochrophyta</taxon>
        <taxon>Bacillariophyta</taxon>
        <taxon>Bacillariophyceae</taxon>
        <taxon>Bacillariophycidae</taxon>
        <taxon>Bacillariales</taxon>
        <taxon>Bacillariaceae</taxon>
        <taxon>Fragilariopsis</taxon>
    </lineage>
</organism>
<dbReference type="InParanoid" id="A0A1E7FSQ5"/>
<dbReference type="GO" id="GO:0035493">
    <property type="term" value="P:SNARE complex assembly"/>
    <property type="evidence" value="ECO:0007669"/>
    <property type="project" value="TreeGrafter"/>
</dbReference>
<evidence type="ECO:0000313" key="4">
    <source>
        <dbReference type="Proteomes" id="UP000095751"/>
    </source>
</evidence>
<feature type="compositionally biased region" description="Polar residues" evidence="2">
    <location>
        <begin position="329"/>
        <end position="343"/>
    </location>
</feature>